<dbReference type="InterPro" id="IPR011990">
    <property type="entry name" value="TPR-like_helical_dom_sf"/>
</dbReference>
<dbReference type="SUPFAM" id="SSF48452">
    <property type="entry name" value="TPR-like"/>
    <property type="match status" value="1"/>
</dbReference>
<dbReference type="PANTHER" id="PTHR46082">
    <property type="entry name" value="ATP/GTP-BINDING PROTEIN-RELATED"/>
    <property type="match status" value="1"/>
</dbReference>
<keyword evidence="2" id="KW-1185">Reference proteome</keyword>
<dbReference type="Pfam" id="PF13374">
    <property type="entry name" value="TPR_10"/>
    <property type="match status" value="1"/>
</dbReference>
<dbReference type="RefSeq" id="WP_147328689.1">
    <property type="nucleotide sequence ID" value="NZ_CP144375.1"/>
</dbReference>
<gene>
    <name evidence="1" type="ORF">BCF44_1112</name>
</gene>
<dbReference type="EMBL" id="QUNO01000011">
    <property type="protein sequence ID" value="REH41702.1"/>
    <property type="molecule type" value="Genomic_DNA"/>
</dbReference>
<dbReference type="AlphaFoldDB" id="A0A3E0HBA5"/>
<dbReference type="PANTHER" id="PTHR46082:SF6">
    <property type="entry name" value="AAA+ ATPASE DOMAIN-CONTAINING PROTEIN-RELATED"/>
    <property type="match status" value="1"/>
</dbReference>
<sequence length="273" mass="29789">MEWTLRLLSRPRRSRIIVLRRRAAINLELTEPRLALTRLRELAGLSGRLLGDNAPATLDVGLSLAACQHLLGQYADAIETLDATIPRYDMPRHRNAQVLARAWRASSMSSLGQHDAAVSELRAVVDEARAAFGDHTNVTLLCRSKLASALDDAGQFTEAVEQMASVLAARTRILGPDHTLTLCARHAFGLCLLGAGEFDRAEEEFVTVLAAPDGHASCALVCKRGLAKVAVSRGRNDEATRLYEEVIERWTAYFGADHAAVREARDELAAIAD</sequence>
<accession>A0A3E0HBA5</accession>
<dbReference type="Gene3D" id="1.25.40.10">
    <property type="entry name" value="Tetratricopeptide repeat domain"/>
    <property type="match status" value="1"/>
</dbReference>
<organism evidence="1 2">
    <name type="scientific">Kutzneria buriramensis</name>
    <dbReference type="NCBI Taxonomy" id="1045776"/>
    <lineage>
        <taxon>Bacteria</taxon>
        <taxon>Bacillati</taxon>
        <taxon>Actinomycetota</taxon>
        <taxon>Actinomycetes</taxon>
        <taxon>Pseudonocardiales</taxon>
        <taxon>Pseudonocardiaceae</taxon>
        <taxon>Kutzneria</taxon>
    </lineage>
</organism>
<dbReference type="Proteomes" id="UP000256269">
    <property type="component" value="Unassembled WGS sequence"/>
</dbReference>
<proteinExistence type="predicted"/>
<dbReference type="Pfam" id="PF13424">
    <property type="entry name" value="TPR_12"/>
    <property type="match status" value="1"/>
</dbReference>
<dbReference type="InterPro" id="IPR053137">
    <property type="entry name" value="NLR-like"/>
</dbReference>
<evidence type="ECO:0000313" key="1">
    <source>
        <dbReference type="EMBL" id="REH41702.1"/>
    </source>
</evidence>
<reference evidence="1 2" key="1">
    <citation type="submission" date="2018-08" db="EMBL/GenBank/DDBJ databases">
        <title>Genomic Encyclopedia of Archaeal and Bacterial Type Strains, Phase II (KMG-II): from individual species to whole genera.</title>
        <authorList>
            <person name="Goeker M."/>
        </authorList>
    </citation>
    <scope>NUCLEOTIDE SEQUENCE [LARGE SCALE GENOMIC DNA]</scope>
    <source>
        <strain evidence="1 2">DSM 45791</strain>
    </source>
</reference>
<comment type="caution">
    <text evidence="1">The sequence shown here is derived from an EMBL/GenBank/DDBJ whole genome shotgun (WGS) entry which is preliminary data.</text>
</comment>
<evidence type="ECO:0000313" key="2">
    <source>
        <dbReference type="Proteomes" id="UP000256269"/>
    </source>
</evidence>
<protein>
    <submittedName>
        <fullName evidence="1">Tetratricopeptide repeat protein</fullName>
    </submittedName>
</protein>
<name>A0A3E0HBA5_9PSEU</name>
<dbReference type="OrthoDB" id="3885120at2"/>